<protein>
    <recommendedName>
        <fullName evidence="3">DUF883 domain-containing protein</fullName>
    </recommendedName>
</protein>
<sequence>MADSSVNDTVNDLKTTANHVGTELGKTIENEVGNAAGKTADAKQAIKESASKYSAQAADKARTFAEDGKARASGALEQIAQLLTDAAGQVDEKLGSQYGGYARSAADSVSGFADQVKAKDIDELVDDARELVRKSPAIAVGAAAAIGFVIARLVQSGVDANPKA</sequence>
<comment type="caution">
    <text evidence="1">The sequence shown here is derived from an EMBL/GenBank/DDBJ whole genome shotgun (WGS) entry which is preliminary data.</text>
</comment>
<evidence type="ECO:0000313" key="1">
    <source>
        <dbReference type="EMBL" id="PZO72729.1"/>
    </source>
</evidence>
<gene>
    <name evidence="1" type="ORF">DI640_11435</name>
</gene>
<dbReference type="Gene3D" id="1.20.120.20">
    <property type="entry name" value="Apolipoprotein"/>
    <property type="match status" value="1"/>
</dbReference>
<proteinExistence type="predicted"/>
<dbReference type="AlphaFoldDB" id="A0A2W4YZ08"/>
<evidence type="ECO:0008006" key="3">
    <source>
        <dbReference type="Google" id="ProtNLM"/>
    </source>
</evidence>
<reference evidence="1 2" key="1">
    <citation type="submission" date="2017-08" db="EMBL/GenBank/DDBJ databases">
        <title>Infants hospitalized years apart are colonized by the same room-sourced microbial strains.</title>
        <authorList>
            <person name="Brooks B."/>
            <person name="Olm M.R."/>
            <person name="Firek B.A."/>
            <person name="Baker R."/>
            <person name="Thomas B.C."/>
            <person name="Morowitz M.J."/>
            <person name="Banfield J.F."/>
        </authorList>
    </citation>
    <scope>NUCLEOTIDE SEQUENCE [LARGE SCALE GENOMIC DNA]</scope>
    <source>
        <strain evidence="1">S2_018_000_R3_119</strain>
    </source>
</reference>
<evidence type="ECO:0000313" key="2">
    <source>
        <dbReference type="Proteomes" id="UP000249555"/>
    </source>
</evidence>
<name>A0A2W4YZ08_9SPHN</name>
<dbReference type="Proteomes" id="UP000249555">
    <property type="component" value="Unassembled WGS sequence"/>
</dbReference>
<dbReference type="EMBL" id="QFMX01000010">
    <property type="protein sequence ID" value="PZO72729.1"/>
    <property type="molecule type" value="Genomic_DNA"/>
</dbReference>
<organism evidence="1 2">
    <name type="scientific">Sphingomonas taxi</name>
    <dbReference type="NCBI Taxonomy" id="1549858"/>
    <lineage>
        <taxon>Bacteria</taxon>
        <taxon>Pseudomonadati</taxon>
        <taxon>Pseudomonadota</taxon>
        <taxon>Alphaproteobacteria</taxon>
        <taxon>Sphingomonadales</taxon>
        <taxon>Sphingomonadaceae</taxon>
        <taxon>Sphingomonas</taxon>
    </lineage>
</organism>
<accession>A0A2W4YZ08</accession>